<evidence type="ECO:0000313" key="2">
    <source>
        <dbReference type="EMBL" id="RJP14999.1"/>
    </source>
</evidence>
<dbReference type="SMART" id="SM00331">
    <property type="entry name" value="PP2C_SIG"/>
    <property type="match status" value="1"/>
</dbReference>
<evidence type="ECO:0000313" key="3">
    <source>
        <dbReference type="Proteomes" id="UP000265882"/>
    </source>
</evidence>
<dbReference type="Gene3D" id="3.60.40.10">
    <property type="entry name" value="PPM-type phosphatase domain"/>
    <property type="match status" value="1"/>
</dbReference>
<dbReference type="SMART" id="SM00332">
    <property type="entry name" value="PP2Cc"/>
    <property type="match status" value="1"/>
</dbReference>
<reference evidence="2 3" key="1">
    <citation type="journal article" date="2017" name="ISME J.">
        <title>Energy and carbon metabolisms in a deep terrestrial subsurface fluid microbial community.</title>
        <authorList>
            <person name="Momper L."/>
            <person name="Jungbluth S.P."/>
            <person name="Lee M.D."/>
            <person name="Amend J.P."/>
        </authorList>
    </citation>
    <scope>NUCLEOTIDE SEQUENCE [LARGE SCALE GENOMIC DNA]</scope>
    <source>
        <strain evidence="2">SURF_5</strain>
    </source>
</reference>
<proteinExistence type="predicted"/>
<dbReference type="AlphaFoldDB" id="A0A3A4N5L1"/>
<organism evidence="2 3">
    <name type="scientific">Abyssobacteria bacterium (strain SURF_5)</name>
    <dbReference type="NCBI Taxonomy" id="2093360"/>
    <lineage>
        <taxon>Bacteria</taxon>
        <taxon>Pseudomonadati</taxon>
        <taxon>Candidatus Hydrogenedentota</taxon>
        <taxon>Candidatus Abyssobacteria</taxon>
    </lineage>
</organism>
<dbReference type="GO" id="GO:0004722">
    <property type="term" value="F:protein serine/threonine phosphatase activity"/>
    <property type="evidence" value="ECO:0007669"/>
    <property type="project" value="InterPro"/>
</dbReference>
<dbReference type="InterPro" id="IPR036457">
    <property type="entry name" value="PPM-type-like_dom_sf"/>
</dbReference>
<comment type="caution">
    <text evidence="2">The sequence shown here is derived from an EMBL/GenBank/DDBJ whole genome shotgun (WGS) entry which is preliminary data.</text>
</comment>
<evidence type="ECO:0000259" key="1">
    <source>
        <dbReference type="PROSITE" id="PS51746"/>
    </source>
</evidence>
<dbReference type="EMBL" id="QZKU01000139">
    <property type="protein sequence ID" value="RJP14999.1"/>
    <property type="molecule type" value="Genomic_DNA"/>
</dbReference>
<dbReference type="PROSITE" id="PS51746">
    <property type="entry name" value="PPM_2"/>
    <property type="match status" value="1"/>
</dbReference>
<dbReference type="Proteomes" id="UP000265882">
    <property type="component" value="Unassembled WGS sequence"/>
</dbReference>
<protein>
    <submittedName>
        <fullName evidence="2">Stp1/IreP family PP2C-type Ser/Thr phosphatase</fullName>
    </submittedName>
</protein>
<dbReference type="PANTHER" id="PTHR47992">
    <property type="entry name" value="PROTEIN PHOSPHATASE"/>
    <property type="match status" value="1"/>
</dbReference>
<feature type="domain" description="PPM-type phosphatase" evidence="1">
    <location>
        <begin position="2"/>
        <end position="252"/>
    </location>
</feature>
<dbReference type="SUPFAM" id="SSF81606">
    <property type="entry name" value="PP2C-like"/>
    <property type="match status" value="1"/>
</dbReference>
<gene>
    <name evidence="2" type="ORF">C4520_20735</name>
</gene>
<name>A0A3A4N5L1_ABYX5</name>
<dbReference type="InterPro" id="IPR001932">
    <property type="entry name" value="PPM-type_phosphatase-like_dom"/>
</dbReference>
<dbReference type="NCBIfam" id="NF033484">
    <property type="entry name" value="Stp1_PP2C_phos"/>
    <property type="match status" value="1"/>
</dbReference>
<accession>A0A3A4N5L1</accession>
<sequence length="255" mass="27864">MKASVVAQSDVGLKRSDNEDSYLIDETSLLFVVADGMGGHAAGNLASRVAVESICDFYRRYSASSADLLPYGSNPDLSDHANKITNAISVANDQIRKIATQSEQLAGMGTTVVCALLNGRVVTIGNVGDSRAYLFRPSGYRQISEDHSWVNEQLRQNLITAEDARAHPWRNVITRALGSREFVEVDIFEERVRGGDQILLCSDGLSGMVDDITMFEIITDSASSQEEKAERLIVEAKKAGGSDNITLVLIRFMEE</sequence>
<dbReference type="InterPro" id="IPR015655">
    <property type="entry name" value="PP2C"/>
</dbReference>
<dbReference type="CDD" id="cd00143">
    <property type="entry name" value="PP2Cc"/>
    <property type="match status" value="1"/>
</dbReference>
<dbReference type="Pfam" id="PF13672">
    <property type="entry name" value="PP2C_2"/>
    <property type="match status" value="1"/>
</dbReference>